<accession>A0ABZ0ZT24</accession>
<sequence length="218" mass="23458">MHKRSIRFLGTALAALGLVLPLAGSKAAAAPAVDDADFPTVADVAAIYPFYDGGGRQVVDDPELILVSSDCLHDRVGPTAPSGGYALYWGGDDNPSPLDDGGAEPRVEIYRFNSLSRAHQVLGRIRDNVTRCYGRFAAGERVRVRRGITVPALGSEPPVAWRTRVQNDPDRDEVPDFNTIDIWVRRGRYLVLVEVARITAPGKAPAVSLARAALESIG</sequence>
<dbReference type="EMBL" id="CP141059">
    <property type="protein sequence ID" value="WQQ27476.1"/>
    <property type="molecule type" value="Genomic_DNA"/>
</dbReference>
<keyword evidence="3" id="KW-1185">Reference proteome</keyword>
<gene>
    <name evidence="2" type="ORF">SHK19_04415</name>
</gene>
<evidence type="ECO:0000256" key="1">
    <source>
        <dbReference type="SAM" id="SignalP"/>
    </source>
</evidence>
<evidence type="ECO:0000313" key="3">
    <source>
        <dbReference type="Proteomes" id="UP001327225"/>
    </source>
</evidence>
<feature type="signal peptide" evidence="1">
    <location>
        <begin position="1"/>
        <end position="29"/>
    </location>
</feature>
<organism evidence="2 3">
    <name type="scientific">Nocardioides bizhenqiangii</name>
    <dbReference type="NCBI Taxonomy" id="3095076"/>
    <lineage>
        <taxon>Bacteria</taxon>
        <taxon>Bacillati</taxon>
        <taxon>Actinomycetota</taxon>
        <taxon>Actinomycetes</taxon>
        <taxon>Propionibacteriales</taxon>
        <taxon>Nocardioidaceae</taxon>
        <taxon>Nocardioides</taxon>
    </lineage>
</organism>
<name>A0ABZ0ZT24_9ACTN</name>
<evidence type="ECO:0000313" key="2">
    <source>
        <dbReference type="EMBL" id="WQQ27476.1"/>
    </source>
</evidence>
<keyword evidence="1" id="KW-0732">Signal</keyword>
<protein>
    <recommendedName>
        <fullName evidence="4">PknH-like extracellular domain-containing protein</fullName>
    </recommendedName>
</protein>
<dbReference type="RefSeq" id="WP_322937942.1">
    <property type="nucleotide sequence ID" value="NZ_CP141059.1"/>
</dbReference>
<reference evidence="3" key="1">
    <citation type="submission" date="2023-12" db="EMBL/GenBank/DDBJ databases">
        <title>Novel species in genus Nocardioides.</title>
        <authorList>
            <person name="Zhou H."/>
        </authorList>
    </citation>
    <scope>NUCLEOTIDE SEQUENCE [LARGE SCALE GENOMIC DNA]</scope>
    <source>
        <strain evidence="3">HM61</strain>
    </source>
</reference>
<evidence type="ECO:0008006" key="4">
    <source>
        <dbReference type="Google" id="ProtNLM"/>
    </source>
</evidence>
<feature type="chain" id="PRO_5046763325" description="PknH-like extracellular domain-containing protein" evidence="1">
    <location>
        <begin position="30"/>
        <end position="218"/>
    </location>
</feature>
<dbReference type="Proteomes" id="UP001327225">
    <property type="component" value="Chromosome"/>
</dbReference>
<proteinExistence type="predicted"/>